<feature type="region of interest" description="Disordered" evidence="1">
    <location>
        <begin position="1"/>
        <end position="21"/>
    </location>
</feature>
<dbReference type="VEuPathDB" id="FungiDB:CPSG_03574"/>
<name>E9D0E6_COCPS</name>
<evidence type="ECO:0000256" key="1">
    <source>
        <dbReference type="SAM" id="MobiDB-lite"/>
    </source>
</evidence>
<proteinExistence type="predicted"/>
<evidence type="ECO:0000313" key="2">
    <source>
        <dbReference type="EMBL" id="EFW20398.1"/>
    </source>
</evidence>
<keyword evidence="3" id="KW-1185">Reference proteome</keyword>
<organism evidence="3">
    <name type="scientific">Coccidioides posadasii (strain RMSCC 757 / Silveira)</name>
    <name type="common">Valley fever fungus</name>
    <dbReference type="NCBI Taxonomy" id="443226"/>
    <lineage>
        <taxon>Eukaryota</taxon>
        <taxon>Fungi</taxon>
        <taxon>Dikarya</taxon>
        <taxon>Ascomycota</taxon>
        <taxon>Pezizomycotina</taxon>
        <taxon>Eurotiomycetes</taxon>
        <taxon>Eurotiomycetidae</taxon>
        <taxon>Onygenales</taxon>
        <taxon>Onygenaceae</taxon>
        <taxon>Coccidioides</taxon>
    </lineage>
</organism>
<sequence length="89" mass="10472">MDCWRREGKTPGDENFSRRARTVIEEKRKKGRPPFSFFTFRQGRLRQSTLTATVMKIGTVWVAETEGRKAANQQREMRIEEPGEPAKEW</sequence>
<dbReference type="AlphaFoldDB" id="E9D0E6"/>
<dbReference type="EMBL" id="GL636489">
    <property type="protein sequence ID" value="EFW20398.1"/>
    <property type="molecule type" value="Genomic_DNA"/>
</dbReference>
<reference evidence="3" key="2">
    <citation type="submission" date="2010-03" db="EMBL/GenBank/DDBJ databases">
        <title>The genome sequence of Coccidioides posadasii strain Silveira.</title>
        <authorList>
            <consortium name="The Broad Institute Genome Sequencing Center for Infectious Disease"/>
            <person name="Neafsey D."/>
            <person name="Orbach M."/>
            <person name="Henn M.R."/>
            <person name="Cole G.T."/>
            <person name="Galgiani J."/>
            <person name="Gardner M.J."/>
            <person name="Kirkland T.N."/>
            <person name="Taylor J.W."/>
            <person name="Young S.K."/>
            <person name="Zeng Q."/>
            <person name="Koehrsen M."/>
            <person name="Alvarado L."/>
            <person name="Berlin A."/>
            <person name="Borenstein D."/>
            <person name="Chapman S.B."/>
            <person name="Chen Z."/>
            <person name="Engels R."/>
            <person name="Freedman E."/>
            <person name="Gellesch M."/>
            <person name="Goldberg J."/>
            <person name="Griggs A."/>
            <person name="Gujja S."/>
            <person name="Heilman E."/>
            <person name="Heiman D."/>
            <person name="Howarth C."/>
            <person name="Jen D."/>
            <person name="Larson L."/>
            <person name="Mehta T."/>
            <person name="Neiman D."/>
            <person name="Park D."/>
            <person name="Pearson M."/>
            <person name="Richards J."/>
            <person name="Roberts A."/>
            <person name="Saif S."/>
            <person name="Shea T."/>
            <person name="Shenoy N."/>
            <person name="Sisk P."/>
            <person name="Stolte C."/>
            <person name="Sykes S."/>
            <person name="Walk T."/>
            <person name="White J."/>
            <person name="Yandava C."/>
            <person name="Haas B."/>
            <person name="Nusbaum C."/>
            <person name="Birren B."/>
        </authorList>
    </citation>
    <scope>NUCLEOTIDE SEQUENCE [LARGE SCALE GENOMIC DNA]</scope>
    <source>
        <strain evidence="3">RMSCC 757 / Silveira</strain>
    </source>
</reference>
<protein>
    <submittedName>
        <fullName evidence="2">Uncharacterized protein</fullName>
    </submittedName>
</protein>
<gene>
    <name evidence="2" type="ORF">CPSG_03574</name>
</gene>
<evidence type="ECO:0000313" key="3">
    <source>
        <dbReference type="Proteomes" id="UP000002497"/>
    </source>
</evidence>
<accession>E9D0E6</accession>
<dbReference type="Proteomes" id="UP000002497">
    <property type="component" value="Unassembled WGS sequence"/>
</dbReference>
<dbReference type="HOGENOM" id="CLU_2454577_0_0_1"/>
<reference evidence="3" key="1">
    <citation type="journal article" date="2010" name="Genome Res.">
        <title>Population genomic sequencing of Coccidioides fungi reveals recent hybridization and transposon control.</title>
        <authorList>
            <person name="Neafsey D.E."/>
            <person name="Barker B.M."/>
            <person name="Sharpton T.J."/>
            <person name="Stajich J.E."/>
            <person name="Park D.J."/>
            <person name="Whiston E."/>
            <person name="Hung C.-Y."/>
            <person name="McMahan C."/>
            <person name="White J."/>
            <person name="Sykes S."/>
            <person name="Heiman D."/>
            <person name="Young S."/>
            <person name="Zeng Q."/>
            <person name="Abouelleil A."/>
            <person name="Aftuck L."/>
            <person name="Bessette D."/>
            <person name="Brown A."/>
            <person name="FitzGerald M."/>
            <person name="Lui A."/>
            <person name="Macdonald J.P."/>
            <person name="Priest M."/>
            <person name="Orbach M.J."/>
            <person name="Galgiani J.N."/>
            <person name="Kirkland T.N."/>
            <person name="Cole G.T."/>
            <person name="Birren B.W."/>
            <person name="Henn M.R."/>
            <person name="Taylor J.W."/>
            <person name="Rounsley S.D."/>
        </authorList>
    </citation>
    <scope>NUCLEOTIDE SEQUENCE [LARGE SCALE GENOMIC DNA]</scope>
    <source>
        <strain evidence="3">RMSCC 757 / Silveira</strain>
    </source>
</reference>